<evidence type="ECO:0000313" key="2">
    <source>
        <dbReference type="Proteomes" id="UP001162156"/>
    </source>
</evidence>
<reference evidence="1" key="1">
    <citation type="journal article" date="2023" name="Insect Mol. Biol.">
        <title>Genome sequencing provides insights into the evolution of gene families encoding plant cell wall-degrading enzymes in longhorned beetles.</title>
        <authorList>
            <person name="Shin N.R."/>
            <person name="Okamura Y."/>
            <person name="Kirsch R."/>
            <person name="Pauchet Y."/>
        </authorList>
    </citation>
    <scope>NUCLEOTIDE SEQUENCE</scope>
    <source>
        <strain evidence="1">RBIC_L_NR</strain>
    </source>
</reference>
<sequence length="106" mass="12122">MLGRIITLLLEETEDVGLQSVNELGNVLREANSLDTEWKIDERVEHADETLLDCLVLSSASDLLKKCIEAVDVFTSTYEQSEFTNKIVSKKKLNIYIYNKKNTRNL</sequence>
<keyword evidence="2" id="KW-1185">Reference proteome</keyword>
<name>A0AAV8X118_9CUCU</name>
<dbReference type="EMBL" id="JANEYF010004067">
    <property type="protein sequence ID" value="KAJ8932281.1"/>
    <property type="molecule type" value="Genomic_DNA"/>
</dbReference>
<comment type="caution">
    <text evidence="1">The sequence shown here is derived from an EMBL/GenBank/DDBJ whole genome shotgun (WGS) entry which is preliminary data.</text>
</comment>
<gene>
    <name evidence="1" type="ORF">NQ314_014773</name>
</gene>
<organism evidence="1 2">
    <name type="scientific">Rhamnusium bicolor</name>
    <dbReference type="NCBI Taxonomy" id="1586634"/>
    <lineage>
        <taxon>Eukaryota</taxon>
        <taxon>Metazoa</taxon>
        <taxon>Ecdysozoa</taxon>
        <taxon>Arthropoda</taxon>
        <taxon>Hexapoda</taxon>
        <taxon>Insecta</taxon>
        <taxon>Pterygota</taxon>
        <taxon>Neoptera</taxon>
        <taxon>Endopterygota</taxon>
        <taxon>Coleoptera</taxon>
        <taxon>Polyphaga</taxon>
        <taxon>Cucujiformia</taxon>
        <taxon>Chrysomeloidea</taxon>
        <taxon>Cerambycidae</taxon>
        <taxon>Lepturinae</taxon>
        <taxon>Rhagiini</taxon>
        <taxon>Rhamnusium</taxon>
    </lineage>
</organism>
<accession>A0AAV8X118</accession>
<proteinExistence type="predicted"/>
<evidence type="ECO:0000313" key="1">
    <source>
        <dbReference type="EMBL" id="KAJ8932281.1"/>
    </source>
</evidence>
<protein>
    <submittedName>
        <fullName evidence="1">Uncharacterized protein</fullName>
    </submittedName>
</protein>
<dbReference type="Proteomes" id="UP001162156">
    <property type="component" value="Unassembled WGS sequence"/>
</dbReference>
<dbReference type="AlphaFoldDB" id="A0AAV8X118"/>